<dbReference type="InterPro" id="IPR000551">
    <property type="entry name" value="MerR-type_HTH_dom"/>
</dbReference>
<proteinExistence type="predicted"/>
<dbReference type="PROSITE" id="PS50937">
    <property type="entry name" value="HTH_MERR_2"/>
    <property type="match status" value="1"/>
</dbReference>
<evidence type="ECO:0000256" key="6">
    <source>
        <dbReference type="ARBA" id="ARBA00023008"/>
    </source>
</evidence>
<protein>
    <recommendedName>
        <fullName evidence="3">HTH-type transcriptional regulator CueR</fullName>
    </recommendedName>
    <alternativeName>
        <fullName evidence="12">Copper efflux regulator</fullName>
    </alternativeName>
    <alternativeName>
        <fullName evidence="11">Copper export regulator</fullName>
    </alternativeName>
</protein>
<name>A0A1B8HNC3_9GAMM</name>
<evidence type="ECO:0000256" key="11">
    <source>
        <dbReference type="ARBA" id="ARBA00031472"/>
    </source>
</evidence>
<dbReference type="Proteomes" id="UP000092247">
    <property type="component" value="Unassembled WGS sequence"/>
</dbReference>
<dbReference type="GO" id="GO:0005737">
    <property type="term" value="C:cytoplasm"/>
    <property type="evidence" value="ECO:0007669"/>
    <property type="project" value="UniProtKB-SubCell"/>
</dbReference>
<evidence type="ECO:0000313" key="14">
    <source>
        <dbReference type="EMBL" id="OBU10804.1"/>
    </source>
</evidence>
<keyword evidence="8" id="KW-0238">DNA-binding</keyword>
<evidence type="ECO:0000256" key="9">
    <source>
        <dbReference type="ARBA" id="ARBA00023159"/>
    </source>
</evidence>
<dbReference type="EMBL" id="LZEX01000002">
    <property type="protein sequence ID" value="OBU10804.1"/>
    <property type="molecule type" value="Genomic_DNA"/>
</dbReference>
<dbReference type="InterPro" id="IPR011789">
    <property type="entry name" value="CueR"/>
</dbReference>
<dbReference type="GO" id="GO:0005507">
    <property type="term" value="F:copper ion binding"/>
    <property type="evidence" value="ECO:0007669"/>
    <property type="project" value="InterPro"/>
</dbReference>
<evidence type="ECO:0000256" key="5">
    <source>
        <dbReference type="ARBA" id="ARBA00022723"/>
    </source>
</evidence>
<dbReference type="PANTHER" id="PTHR30204">
    <property type="entry name" value="REDOX-CYCLING DRUG-SENSING TRANSCRIPTIONAL ACTIVATOR SOXR"/>
    <property type="match status" value="1"/>
</dbReference>
<dbReference type="SUPFAM" id="SSF46955">
    <property type="entry name" value="Putative DNA-binding domain"/>
    <property type="match status" value="1"/>
</dbReference>
<evidence type="ECO:0000256" key="7">
    <source>
        <dbReference type="ARBA" id="ARBA00023015"/>
    </source>
</evidence>
<sequence length="139" mass="15622">MNISDIAQKTGLTPKAIRFYEDKSLITPPDRGENGYRYFSERHLDELTLLRQAKEVGFTLDECRELLALFRNPNRHAADVKSATLGKVKQIEKTITELSAIRDRLLQLAESCPGDDSADCPIIDHLSGGCRHSKPTCHK</sequence>
<evidence type="ECO:0000256" key="2">
    <source>
        <dbReference type="ARBA" id="ARBA00011738"/>
    </source>
</evidence>
<keyword evidence="4" id="KW-0963">Cytoplasm</keyword>
<keyword evidence="7" id="KW-0805">Transcription regulation</keyword>
<dbReference type="GO" id="GO:0003677">
    <property type="term" value="F:DNA binding"/>
    <property type="evidence" value="ECO:0007669"/>
    <property type="project" value="UniProtKB-KW"/>
</dbReference>
<dbReference type="PRINTS" id="PR00040">
    <property type="entry name" value="HTHMERR"/>
</dbReference>
<evidence type="ECO:0000256" key="4">
    <source>
        <dbReference type="ARBA" id="ARBA00022490"/>
    </source>
</evidence>
<dbReference type="GO" id="GO:0045893">
    <property type="term" value="P:positive regulation of DNA-templated transcription"/>
    <property type="evidence" value="ECO:0007669"/>
    <property type="project" value="InterPro"/>
</dbReference>
<keyword evidence="6" id="KW-0186">Copper</keyword>
<dbReference type="InterPro" id="IPR009061">
    <property type="entry name" value="DNA-bd_dom_put_sf"/>
</dbReference>
<dbReference type="RefSeq" id="WP_067421552.1">
    <property type="nucleotide sequence ID" value="NZ_LZEX01000002.1"/>
</dbReference>
<evidence type="ECO:0000259" key="13">
    <source>
        <dbReference type="PROSITE" id="PS50937"/>
    </source>
</evidence>
<comment type="subcellular location">
    <subcellularLocation>
        <location evidence="1">Cytoplasm</location>
    </subcellularLocation>
</comment>
<dbReference type="PANTHER" id="PTHR30204:SF16">
    <property type="entry name" value="HTH-TYPE TRANSCRIPTIONAL REGULATOR CUER"/>
    <property type="match status" value="1"/>
</dbReference>
<evidence type="ECO:0000256" key="10">
    <source>
        <dbReference type="ARBA" id="ARBA00023163"/>
    </source>
</evidence>
<keyword evidence="5" id="KW-0479">Metal-binding</keyword>
<comment type="caution">
    <text evidence="14">The sequence shown here is derived from an EMBL/GenBank/DDBJ whole genome shotgun (WGS) entry which is preliminary data.</text>
</comment>
<dbReference type="GO" id="GO:0003700">
    <property type="term" value="F:DNA-binding transcription factor activity"/>
    <property type="evidence" value="ECO:0007669"/>
    <property type="project" value="InterPro"/>
</dbReference>
<feature type="domain" description="HTH merR-type" evidence="13">
    <location>
        <begin position="1"/>
        <end position="69"/>
    </location>
</feature>
<evidence type="ECO:0000256" key="3">
    <source>
        <dbReference type="ARBA" id="ARBA00017250"/>
    </source>
</evidence>
<dbReference type="AlphaFoldDB" id="A0A1B8HNC3"/>
<dbReference type="STRING" id="368603.AYY16_15545"/>
<evidence type="ECO:0000256" key="1">
    <source>
        <dbReference type="ARBA" id="ARBA00004496"/>
    </source>
</evidence>
<organism evidence="14 15">
    <name type="scientific">Morganella psychrotolerans</name>
    <dbReference type="NCBI Taxonomy" id="368603"/>
    <lineage>
        <taxon>Bacteria</taxon>
        <taxon>Pseudomonadati</taxon>
        <taxon>Pseudomonadota</taxon>
        <taxon>Gammaproteobacteria</taxon>
        <taxon>Enterobacterales</taxon>
        <taxon>Morganellaceae</taxon>
        <taxon>Morganella</taxon>
    </lineage>
</organism>
<dbReference type="SMART" id="SM00422">
    <property type="entry name" value="HTH_MERR"/>
    <property type="match status" value="1"/>
</dbReference>
<keyword evidence="9" id="KW-0010">Activator</keyword>
<keyword evidence="10" id="KW-0804">Transcription</keyword>
<comment type="subunit">
    <text evidence="2">Homodimer.</text>
</comment>
<reference evidence="14 15" key="1">
    <citation type="submission" date="2016-06" db="EMBL/GenBank/DDBJ databases">
        <authorList>
            <person name="Kjaerup R.B."/>
            <person name="Dalgaard T.S."/>
            <person name="Juul-Madsen H.R."/>
        </authorList>
    </citation>
    <scope>NUCLEOTIDE SEQUENCE [LARGE SCALE GENOMIC DNA]</scope>
    <source>
        <strain evidence="14 15">GCSL-Mp3</strain>
    </source>
</reference>
<accession>A0A1B8HNC3</accession>
<evidence type="ECO:0000313" key="15">
    <source>
        <dbReference type="Proteomes" id="UP000092247"/>
    </source>
</evidence>
<dbReference type="Gene3D" id="1.10.1660.10">
    <property type="match status" value="1"/>
</dbReference>
<gene>
    <name evidence="14" type="ORF">AYY17_14915</name>
</gene>
<dbReference type="InterPro" id="IPR047057">
    <property type="entry name" value="MerR_fam"/>
</dbReference>
<evidence type="ECO:0000256" key="12">
    <source>
        <dbReference type="ARBA" id="ARBA00032335"/>
    </source>
</evidence>
<evidence type="ECO:0000256" key="8">
    <source>
        <dbReference type="ARBA" id="ARBA00023125"/>
    </source>
</evidence>
<dbReference type="NCBIfam" id="TIGR02044">
    <property type="entry name" value="CueR"/>
    <property type="match status" value="1"/>
</dbReference>
<dbReference type="Pfam" id="PF13411">
    <property type="entry name" value="MerR_1"/>
    <property type="match status" value="1"/>
</dbReference>